<dbReference type="Pfam" id="PF05309">
    <property type="entry name" value="TraE"/>
    <property type="match status" value="1"/>
</dbReference>
<dbReference type="EMBL" id="CP104947">
    <property type="protein sequence ID" value="UYA94027.1"/>
    <property type="molecule type" value="Genomic_DNA"/>
</dbReference>
<keyword evidence="1" id="KW-0614">Plasmid</keyword>
<dbReference type="RefSeq" id="WP_001568102.1">
    <property type="nucleotide sequence ID" value="NZ_CP101019.1"/>
</dbReference>
<organism evidence="1">
    <name type="scientific">Klebsiella aerogenes</name>
    <name type="common">Enterobacter aerogenes</name>
    <dbReference type="NCBI Taxonomy" id="548"/>
    <lineage>
        <taxon>Bacteria</taxon>
        <taxon>Pseudomonadati</taxon>
        <taxon>Pseudomonadota</taxon>
        <taxon>Gammaproteobacteria</taxon>
        <taxon>Enterobacterales</taxon>
        <taxon>Enterobacteriaceae</taxon>
        <taxon>Klebsiella/Raoultella group</taxon>
        <taxon>Klebsiella</taxon>
    </lineage>
</organism>
<dbReference type="NCBIfam" id="TIGR02761">
    <property type="entry name" value="TraE_TIGR"/>
    <property type="match status" value="1"/>
</dbReference>
<proteinExistence type="predicted"/>
<accession>A0A9Q9T0Y3</accession>
<dbReference type="AlphaFoldDB" id="A0A9Q9T0Y3"/>
<dbReference type="InterPro" id="IPR007973">
    <property type="entry name" value="Pilus_assembly_TraE"/>
</dbReference>
<name>A0A9Q9T0Y3_KLEAE</name>
<geneLocation type="plasmid" evidence="1">
    <name>pKA36387-KPC2</name>
</geneLocation>
<reference evidence="1" key="1">
    <citation type="submission" date="2022-09" db="EMBL/GenBank/DDBJ databases">
        <title>Emergence of IncN[pMLST15] plasmids harboring a novel non-Tn4401-elements driving KPC-2 carbapenem-resistance.</title>
        <authorList>
            <person name="Yao Y."/>
            <person name="Falgenhauer L."/>
            <person name="Falgenhauer J."/>
            <person name="Imirzalioglu C."/>
            <person name="Chakraborty T."/>
        </authorList>
    </citation>
    <scope>NUCLEOTIDE SEQUENCE</scope>
    <source>
        <strain evidence="1">NRZ-36387</strain>
        <plasmid evidence="1">pKA36387-KPC2</plasmid>
    </source>
</reference>
<evidence type="ECO:0000313" key="1">
    <source>
        <dbReference type="EMBL" id="UYA94027.1"/>
    </source>
</evidence>
<protein>
    <submittedName>
        <fullName evidence="1">Type IV conjugative transfer system protein TraE</fullName>
    </submittedName>
</protein>
<sequence>MEHGARLSTTRVIGLGFICLGTVTVLSLATNVIQGINNYRLQNEQKVAVTPMLYNAPFAVSQNQSDASYLEQMGLSFVSLRLNVTPETVDAQHEQLLKYVYPASQNNLKIQLAEDAKRIKDNNVNSSFYWTFVRAYPVENRVEIRGELKTWIGDSRPYSEIKHYVIQFNRLDGISWLTRFGEVTDENR</sequence>
<gene>
    <name evidence="1" type="primary">traE</name>
    <name evidence="1" type="ORF">KKS27_p00660</name>
</gene>